<evidence type="ECO:0000256" key="3">
    <source>
        <dbReference type="ARBA" id="ARBA00022475"/>
    </source>
</evidence>
<dbReference type="InterPro" id="IPR014047">
    <property type="entry name" value="Chr_Tranpt_l_chain"/>
</dbReference>
<evidence type="ECO:0000256" key="6">
    <source>
        <dbReference type="ARBA" id="ARBA00023136"/>
    </source>
</evidence>
<reference evidence="8 9" key="1">
    <citation type="journal article" date="2009" name="Stand. Genomic Sci.">
        <title>Complete genome sequence of Desulfomicrobium baculatum type strain (X).</title>
        <authorList>
            <person name="Copeland A."/>
            <person name="Spring S."/>
            <person name="Goker M."/>
            <person name="Schneider S."/>
            <person name="Lapidus A."/>
            <person name="Del Rio T.G."/>
            <person name="Tice H."/>
            <person name="Cheng J.F."/>
            <person name="Chen F."/>
            <person name="Nolan M."/>
            <person name="Bruce D."/>
            <person name="Goodwin L."/>
            <person name="Pitluck S."/>
            <person name="Ivanova N."/>
            <person name="Mavrommatis K."/>
            <person name="Ovchinnikova G."/>
            <person name="Pati A."/>
            <person name="Chen A."/>
            <person name="Palaniappan K."/>
            <person name="Land M."/>
            <person name="Hauser L."/>
            <person name="Chang Y.J."/>
            <person name="Jeffries C.C."/>
            <person name="Meincke L."/>
            <person name="Sims D."/>
            <person name="Brettin T."/>
            <person name="Detter J.C."/>
            <person name="Han C."/>
            <person name="Chain P."/>
            <person name="Bristow J."/>
            <person name="Eisen J.A."/>
            <person name="Markowitz V."/>
            <person name="Hugenholtz P."/>
            <person name="Kyrpides N.C."/>
            <person name="Klenk H.P."/>
            <person name="Lucas S."/>
        </authorList>
    </citation>
    <scope>NUCLEOTIDE SEQUENCE [LARGE SCALE GENOMIC DNA]</scope>
    <source>
        <strain evidence="9">DSM 4028 / VKM B-1378 / X</strain>
    </source>
</reference>
<evidence type="ECO:0000256" key="2">
    <source>
        <dbReference type="ARBA" id="ARBA00005262"/>
    </source>
</evidence>
<evidence type="ECO:0000256" key="1">
    <source>
        <dbReference type="ARBA" id="ARBA00004651"/>
    </source>
</evidence>
<dbReference type="GO" id="GO:0015109">
    <property type="term" value="F:chromate transmembrane transporter activity"/>
    <property type="evidence" value="ECO:0007669"/>
    <property type="project" value="InterPro"/>
</dbReference>
<dbReference type="eggNOG" id="COG2059">
    <property type="taxonomic scope" value="Bacteria"/>
</dbReference>
<organism evidence="8 9">
    <name type="scientific">Desulfomicrobium baculatum (strain DSM 4028 / VKM B-1378 / X)</name>
    <name type="common">Desulfovibrio baculatus</name>
    <dbReference type="NCBI Taxonomy" id="525897"/>
    <lineage>
        <taxon>Bacteria</taxon>
        <taxon>Pseudomonadati</taxon>
        <taxon>Thermodesulfobacteriota</taxon>
        <taxon>Desulfovibrionia</taxon>
        <taxon>Desulfovibrionales</taxon>
        <taxon>Desulfomicrobiaceae</taxon>
        <taxon>Desulfomicrobium</taxon>
    </lineage>
</organism>
<name>C7LT01_DESBD</name>
<dbReference type="InterPro" id="IPR003370">
    <property type="entry name" value="Chromate_transpt"/>
</dbReference>
<feature type="transmembrane region" description="Helical" evidence="7">
    <location>
        <begin position="423"/>
        <end position="440"/>
    </location>
</feature>
<dbReference type="AlphaFoldDB" id="C7LT01"/>
<comment type="similarity">
    <text evidence="2">Belongs to the chromate ion transporter (CHR) (TC 2.A.51) family.</text>
</comment>
<keyword evidence="3" id="KW-1003">Cell membrane</keyword>
<dbReference type="EMBL" id="CP001629">
    <property type="protein sequence ID" value="ACU90751.1"/>
    <property type="molecule type" value="Genomic_DNA"/>
</dbReference>
<feature type="transmembrane region" description="Helical" evidence="7">
    <location>
        <begin position="14"/>
        <end position="34"/>
    </location>
</feature>
<dbReference type="GO" id="GO:0005886">
    <property type="term" value="C:plasma membrane"/>
    <property type="evidence" value="ECO:0007669"/>
    <property type="project" value="UniProtKB-SubCell"/>
</dbReference>
<sequence length="441" mass="47084">MTNSPSRPSLTEAFWTWLRIGLLSFGGPAGQIAMMHKTLVEEKKWISNDRFLHALNYCHFLPGPEAQQLATYVGWLTHGTWGGIMAGTLFVLPGFFVILALSALYAAYRQVPAVDALFYGLKPAVLAIVIGAVLRVGGKSMRTRFALGLAAFAFVALFAFDVPFPLVVFGAALLGWLKSRSTVEPACTVHCEEEEDVPEHARPSASRSLRVLATWVPLWLGPVLVIGLLFGWDDVYARLAVFFSKMAVVTFGGAYAVLSYVAQQAVEGYGWLSPADMISGLALAETTPGPLILVLEYVGFMAAFASPGALHPLLAGALGATLTVWVTFTPCFLWIFLGAPYMEAIRGNRNLSAALAGVTAAVVGVILNLSLWFGLHTLFGEVGSWHGPLGLKLPVPGLGSLDVWALMLSAGALLALTRFKIGMGATLAGCAALGWVVRMLA</sequence>
<feature type="transmembrane region" description="Helical" evidence="7">
    <location>
        <begin position="84"/>
        <end position="105"/>
    </location>
</feature>
<evidence type="ECO:0000256" key="5">
    <source>
        <dbReference type="ARBA" id="ARBA00022989"/>
    </source>
</evidence>
<keyword evidence="4 7" id="KW-0812">Transmembrane</keyword>
<dbReference type="PANTHER" id="PTHR33567">
    <property type="entry name" value="CHROMATE ION TRANSPORTER (EUROFUNG)"/>
    <property type="match status" value="1"/>
</dbReference>
<dbReference type="HOGENOM" id="CLU_018106_0_0_7"/>
<comment type="subcellular location">
    <subcellularLocation>
        <location evidence="1">Cell membrane</location>
        <topology evidence="1">Multi-pass membrane protein</topology>
    </subcellularLocation>
</comment>
<proteinExistence type="inferred from homology"/>
<dbReference type="KEGG" id="dba:Dbac_2674"/>
<feature type="transmembrane region" description="Helical" evidence="7">
    <location>
        <begin position="212"/>
        <end position="232"/>
    </location>
</feature>
<dbReference type="STRING" id="525897.Dbac_2674"/>
<feature type="transmembrane region" description="Helical" evidence="7">
    <location>
        <begin position="351"/>
        <end position="375"/>
    </location>
</feature>
<evidence type="ECO:0000256" key="7">
    <source>
        <dbReference type="SAM" id="Phobius"/>
    </source>
</evidence>
<dbReference type="Proteomes" id="UP000002216">
    <property type="component" value="Chromosome"/>
</dbReference>
<dbReference type="PIRSF" id="PIRSF004810">
    <property type="entry name" value="ChrA"/>
    <property type="match status" value="1"/>
</dbReference>
<evidence type="ECO:0000313" key="9">
    <source>
        <dbReference type="Proteomes" id="UP000002216"/>
    </source>
</evidence>
<keyword evidence="5 7" id="KW-1133">Transmembrane helix</keyword>
<feature type="transmembrane region" description="Helical" evidence="7">
    <location>
        <begin position="149"/>
        <end position="176"/>
    </location>
</feature>
<evidence type="ECO:0000256" key="4">
    <source>
        <dbReference type="ARBA" id="ARBA00022692"/>
    </source>
</evidence>
<protein>
    <submittedName>
        <fullName evidence="8">Chromate transporter, chromate ion transporter (CHR) family</fullName>
    </submittedName>
</protein>
<evidence type="ECO:0000313" key="8">
    <source>
        <dbReference type="EMBL" id="ACU90751.1"/>
    </source>
</evidence>
<feature type="transmembrane region" description="Helical" evidence="7">
    <location>
        <begin position="316"/>
        <end position="339"/>
    </location>
</feature>
<dbReference type="NCBIfam" id="TIGR00937">
    <property type="entry name" value="2A51"/>
    <property type="match status" value="1"/>
</dbReference>
<dbReference type="PANTHER" id="PTHR33567:SF3">
    <property type="entry name" value="CHROMATE ION TRANSPORTER (EUROFUNG)"/>
    <property type="match status" value="1"/>
</dbReference>
<dbReference type="Pfam" id="PF02417">
    <property type="entry name" value="Chromate_transp"/>
    <property type="match status" value="2"/>
</dbReference>
<feature type="transmembrane region" description="Helical" evidence="7">
    <location>
        <begin position="239"/>
        <end position="262"/>
    </location>
</feature>
<gene>
    <name evidence="8" type="ordered locus">Dbac_2674</name>
</gene>
<feature type="transmembrane region" description="Helical" evidence="7">
    <location>
        <begin position="117"/>
        <end position="137"/>
    </location>
</feature>
<keyword evidence="6 7" id="KW-0472">Membrane</keyword>
<keyword evidence="9" id="KW-1185">Reference proteome</keyword>
<accession>C7LT01</accession>